<gene>
    <name evidence="5" type="ORF">J2X11_000162</name>
</gene>
<keyword evidence="2" id="KW-0732">Signal</keyword>
<feature type="compositionally biased region" description="Low complexity" evidence="3">
    <location>
        <begin position="62"/>
        <end position="80"/>
    </location>
</feature>
<keyword evidence="6" id="KW-1185">Reference proteome</keyword>
<comment type="caution">
    <text evidence="5">The sequence shown here is derived from an EMBL/GenBank/DDBJ whole genome shotgun (WGS) entry which is preliminary data.</text>
</comment>
<evidence type="ECO:0000256" key="3">
    <source>
        <dbReference type="SAM" id="MobiDB-lite"/>
    </source>
</evidence>
<dbReference type="PANTHER" id="PTHR47235">
    <property type="entry name" value="BLR6548 PROTEIN"/>
    <property type="match status" value="1"/>
</dbReference>
<comment type="similarity">
    <text evidence="1">Belongs to the leucine-binding protein family.</text>
</comment>
<sequence length="473" mass="49420">MRRLRSNPDGSNKHQRVRRVAGSALVTFALVLAAACGGSTLDPEYVQSANNPNGVSGGGTPGDVTGSGDTPADAGPDAGDSGTGDSGGGASIPGVKSASCDGFKNQKGITDKQILLGNSSDISGPVPGLFTAAQQGTKAYIAYFNATTSICGRKLALTTLDSRTDAGADQQAYTKLCESVFAAVGSMSAFDSGGAATAQRCGLPDIRTAAVTATRNACSTCFGAQATGAREFSNAIPDFFVKHYKAASQKAAFLYLNAGASAENAVTQQKIETRRGMKFVYSSGIDVAEFNYGPYVQQMKSKGVRWVQFIGGYQQGVRLAQAMQSANFKPDVKFFDPTVYDAGFVRSGGSAVEGSITFTNFTPFEESQPEINLYKRWLQQVAPGAAPTFFGLFAWSATKLFVAQSLSLGGKLTRSSLVASVRGVRDWKADGAHGPMDVGGKHSPSCVRFLQLRGGKWVPLKGTAYVCHGAGKA</sequence>
<dbReference type="PANTHER" id="PTHR47235:SF1">
    <property type="entry name" value="BLR6548 PROTEIN"/>
    <property type="match status" value="1"/>
</dbReference>
<dbReference type="EMBL" id="JAVDWH010000001">
    <property type="protein sequence ID" value="MDR7085323.1"/>
    <property type="molecule type" value="Genomic_DNA"/>
</dbReference>
<reference evidence="5 6" key="1">
    <citation type="submission" date="2023-07" db="EMBL/GenBank/DDBJ databases">
        <title>Sorghum-associated microbial communities from plants grown in Nebraska, USA.</title>
        <authorList>
            <person name="Schachtman D."/>
        </authorList>
    </citation>
    <scope>NUCLEOTIDE SEQUENCE [LARGE SCALE GENOMIC DNA]</scope>
    <source>
        <strain evidence="5 6">BE248</strain>
    </source>
</reference>
<dbReference type="Proteomes" id="UP001257739">
    <property type="component" value="Unassembled WGS sequence"/>
</dbReference>
<dbReference type="InterPro" id="IPR028082">
    <property type="entry name" value="Peripla_BP_I"/>
</dbReference>
<feature type="compositionally biased region" description="Gly residues" evidence="3">
    <location>
        <begin position="81"/>
        <end position="91"/>
    </location>
</feature>
<evidence type="ECO:0000256" key="1">
    <source>
        <dbReference type="ARBA" id="ARBA00010062"/>
    </source>
</evidence>
<dbReference type="Pfam" id="PF13458">
    <property type="entry name" value="Peripla_BP_6"/>
    <property type="match status" value="1"/>
</dbReference>
<feature type="region of interest" description="Disordered" evidence="3">
    <location>
        <begin position="47"/>
        <end position="91"/>
    </location>
</feature>
<accession>A0ABU1UJF7</accession>
<evidence type="ECO:0000313" key="6">
    <source>
        <dbReference type="Proteomes" id="UP001257739"/>
    </source>
</evidence>
<evidence type="ECO:0000259" key="4">
    <source>
        <dbReference type="Pfam" id="PF13458"/>
    </source>
</evidence>
<dbReference type="SUPFAM" id="SSF53822">
    <property type="entry name" value="Periplasmic binding protein-like I"/>
    <property type="match status" value="1"/>
</dbReference>
<feature type="domain" description="Leucine-binding protein" evidence="4">
    <location>
        <begin position="116"/>
        <end position="455"/>
    </location>
</feature>
<evidence type="ECO:0000256" key="2">
    <source>
        <dbReference type="ARBA" id="ARBA00022729"/>
    </source>
</evidence>
<organism evidence="5 6">
    <name type="scientific">Aeromicrobium panaciterrae</name>
    <dbReference type="NCBI Taxonomy" id="363861"/>
    <lineage>
        <taxon>Bacteria</taxon>
        <taxon>Bacillati</taxon>
        <taxon>Actinomycetota</taxon>
        <taxon>Actinomycetes</taxon>
        <taxon>Propionibacteriales</taxon>
        <taxon>Nocardioidaceae</taxon>
        <taxon>Aeromicrobium</taxon>
    </lineage>
</organism>
<proteinExistence type="inferred from homology"/>
<dbReference type="RefSeq" id="WP_309965414.1">
    <property type="nucleotide sequence ID" value="NZ_JAVDWH010000001.1"/>
</dbReference>
<dbReference type="Gene3D" id="3.40.50.2300">
    <property type="match status" value="2"/>
</dbReference>
<evidence type="ECO:0000313" key="5">
    <source>
        <dbReference type="EMBL" id="MDR7085323.1"/>
    </source>
</evidence>
<name>A0ABU1UJF7_9ACTN</name>
<protein>
    <submittedName>
        <fullName evidence="5">ABC-type branched-subunit amino acid transport system substrate-binding protein</fullName>
    </submittedName>
</protein>
<dbReference type="InterPro" id="IPR028081">
    <property type="entry name" value="Leu-bd"/>
</dbReference>